<dbReference type="Gene3D" id="3.40.50.11480">
    <property type="match status" value="1"/>
</dbReference>
<dbReference type="GO" id="GO:0004835">
    <property type="term" value="F:tubulin-tyrosine ligase activity"/>
    <property type="evidence" value="ECO:0007669"/>
    <property type="project" value="UniProtKB-EC"/>
</dbReference>
<keyword evidence="7" id="KW-0067">ATP-binding</keyword>
<gene>
    <name evidence="14" type="primary">TTL</name>
</gene>
<dbReference type="InterPro" id="IPR052492">
    <property type="entry name" value="Tubulin-tyrosine_ligase"/>
</dbReference>
<name>H9GAK5_ANOCA</name>
<organism evidence="14 15">
    <name type="scientific">Anolis carolinensis</name>
    <name type="common">Green anole</name>
    <name type="synonym">American chameleon</name>
    <dbReference type="NCBI Taxonomy" id="28377"/>
    <lineage>
        <taxon>Eukaryota</taxon>
        <taxon>Metazoa</taxon>
        <taxon>Chordata</taxon>
        <taxon>Craniata</taxon>
        <taxon>Vertebrata</taxon>
        <taxon>Euteleostomi</taxon>
        <taxon>Lepidosauria</taxon>
        <taxon>Squamata</taxon>
        <taxon>Bifurcata</taxon>
        <taxon>Unidentata</taxon>
        <taxon>Episquamata</taxon>
        <taxon>Toxicofera</taxon>
        <taxon>Iguania</taxon>
        <taxon>Dactyloidae</taxon>
        <taxon>Anolis</taxon>
    </lineage>
</organism>
<evidence type="ECO:0000256" key="13">
    <source>
        <dbReference type="ARBA" id="ARBA00047950"/>
    </source>
</evidence>
<comment type="similarity">
    <text evidence="3">Belongs to the tubulin--tyrosine ligase family.</text>
</comment>
<dbReference type="Pfam" id="PF03133">
    <property type="entry name" value="TTL"/>
    <property type="match status" value="1"/>
</dbReference>
<keyword evidence="15" id="KW-1185">Reference proteome</keyword>
<keyword evidence="8" id="KW-0460">Magnesium</keyword>
<keyword evidence="9" id="KW-0630">Potassium</keyword>
<evidence type="ECO:0000256" key="7">
    <source>
        <dbReference type="ARBA" id="ARBA00022840"/>
    </source>
</evidence>
<dbReference type="Gene3D" id="3.30.470.20">
    <property type="entry name" value="ATP-grasp fold, B domain"/>
    <property type="match status" value="1"/>
</dbReference>
<dbReference type="AlphaFoldDB" id="H9GAK5"/>
<sequence length="376" mass="43326">MYTFVVRDENSSVYAEVSKILLSTGQWKRLKRDNPRFNLMLGERNRLPFGRLGHEPGLVQLVNYYRGADKLCRKASLVKLIKTSPELVESCTWFPESYVIYPTDLKTPVAPAQNGIQHLVNNTRTDEREVFLASYQKRKESGEGTVWIAKSSAGAKGEGILISSEASELLEFIDTQGQVHVIQKYLEKPLLLEPGHRKFDIRSWVLVDHLYNIYLYREGVLRTSSEAYNSANFLDKTCHLTNHCIQKEYSKNYGRYEEGNEMFFEEFNQYLMSALNTTLENSILLQVKNIIRSCLMCIEPAISTKHLHYQSFQLFGFDFMVDEDLKVWLIEVNGAPACAQLFRLWSLLARTHGSLWPLPVPSSALRWFPRGQYAKS</sequence>
<proteinExistence type="inferred from homology"/>
<dbReference type="PROSITE" id="PS51221">
    <property type="entry name" value="TTL"/>
    <property type="match status" value="1"/>
</dbReference>
<dbReference type="InterPro" id="IPR004344">
    <property type="entry name" value="TTL/TTLL_fam"/>
</dbReference>
<accession>H9GAK5</accession>
<reference evidence="14" key="3">
    <citation type="submission" date="2025-09" db="UniProtKB">
        <authorList>
            <consortium name="Ensembl"/>
        </authorList>
    </citation>
    <scope>IDENTIFICATION</scope>
</reference>
<dbReference type="PANTHER" id="PTHR46570">
    <property type="entry name" value="TUBULIN--TYROSINE LIGASE"/>
    <property type="match status" value="1"/>
</dbReference>
<evidence type="ECO:0000256" key="6">
    <source>
        <dbReference type="ARBA" id="ARBA00022741"/>
    </source>
</evidence>
<evidence type="ECO:0000256" key="2">
    <source>
        <dbReference type="ARBA" id="ARBA00001958"/>
    </source>
</evidence>
<dbReference type="HOGENOM" id="CLU_010131_2_0_1"/>
<keyword evidence="6" id="KW-0547">Nucleotide-binding</keyword>
<evidence type="ECO:0000256" key="12">
    <source>
        <dbReference type="ARBA" id="ARBA00041021"/>
    </source>
</evidence>
<reference evidence="14" key="1">
    <citation type="submission" date="2009-12" db="EMBL/GenBank/DDBJ databases">
        <title>The Genome Sequence of Anolis carolinensis (Green Anole Lizard).</title>
        <authorList>
            <consortium name="The Genome Sequencing Platform"/>
            <person name="Di Palma F."/>
            <person name="Alfoldi J."/>
            <person name="Heiman D."/>
            <person name="Young S."/>
            <person name="Grabherr M."/>
            <person name="Johnson J."/>
            <person name="Lander E.S."/>
            <person name="Lindblad-Toh K."/>
        </authorList>
    </citation>
    <scope>NUCLEOTIDE SEQUENCE [LARGE SCALE GENOMIC DNA]</scope>
    <source>
        <strain evidence="14">JBL SC #1</strain>
    </source>
</reference>
<evidence type="ECO:0000256" key="3">
    <source>
        <dbReference type="ARBA" id="ARBA00006820"/>
    </source>
</evidence>
<evidence type="ECO:0000256" key="10">
    <source>
        <dbReference type="ARBA" id="ARBA00037791"/>
    </source>
</evidence>
<dbReference type="Proteomes" id="UP000001646">
    <property type="component" value="Unplaced"/>
</dbReference>
<evidence type="ECO:0000256" key="5">
    <source>
        <dbReference type="ARBA" id="ARBA00022598"/>
    </source>
</evidence>
<comment type="catalytic activity">
    <reaction evidence="13">
        <text>C-terminal L-alpha-aminoacyl-L-glutamyl-L-glutamyl-[tubulin] + L-tyrosine + ATP = C-terminal L-alpha-aminoacyl-L-glutamyl-L-glutamyl-L-tyrosyl-[tubulin] + ADP + phosphate + H(+)</text>
        <dbReference type="Rhea" id="RHEA:17605"/>
        <dbReference type="Rhea" id="RHEA-COMP:16434"/>
        <dbReference type="Rhea" id="RHEA-COMP:16435"/>
        <dbReference type="ChEBI" id="CHEBI:15378"/>
        <dbReference type="ChEBI" id="CHEBI:30616"/>
        <dbReference type="ChEBI" id="CHEBI:43474"/>
        <dbReference type="ChEBI" id="CHEBI:58315"/>
        <dbReference type="ChEBI" id="CHEBI:149554"/>
        <dbReference type="ChEBI" id="CHEBI:149555"/>
        <dbReference type="ChEBI" id="CHEBI:456216"/>
        <dbReference type="EC" id="6.3.2.25"/>
    </reaction>
</comment>
<evidence type="ECO:0000256" key="8">
    <source>
        <dbReference type="ARBA" id="ARBA00022842"/>
    </source>
</evidence>
<protein>
    <recommendedName>
        <fullName evidence="12">Tubulin--tyrosine ligase</fullName>
        <ecNumber evidence="11">6.3.2.25</ecNumber>
    </recommendedName>
</protein>
<dbReference type="Ensembl" id="ENSACAT00000005795.3">
    <property type="protein sequence ID" value="ENSACAP00000005671.3"/>
    <property type="gene ID" value="ENSACAG00000005781.3"/>
</dbReference>
<comment type="function">
    <text evidence="10">Catalyzes the post-translational addition of a tyrosine to the C-terminal end of detyrosinated alpha-tubulin.</text>
</comment>
<dbReference type="GeneTree" id="ENSGT00940000161907"/>
<comment type="subunit">
    <text evidence="4">Monomer.</text>
</comment>
<evidence type="ECO:0000256" key="1">
    <source>
        <dbReference type="ARBA" id="ARBA00001946"/>
    </source>
</evidence>
<comment type="cofactor">
    <cofactor evidence="2">
        <name>K(+)</name>
        <dbReference type="ChEBI" id="CHEBI:29103"/>
    </cofactor>
</comment>
<dbReference type="SUPFAM" id="SSF56059">
    <property type="entry name" value="Glutathione synthetase ATP-binding domain-like"/>
    <property type="match status" value="1"/>
</dbReference>
<comment type="cofactor">
    <cofactor evidence="1">
        <name>Mg(2+)</name>
        <dbReference type="ChEBI" id="CHEBI:18420"/>
    </cofactor>
</comment>
<dbReference type="eggNOG" id="KOG2157">
    <property type="taxonomic scope" value="Eukaryota"/>
</dbReference>
<keyword evidence="5" id="KW-0436">Ligase</keyword>
<evidence type="ECO:0000313" key="15">
    <source>
        <dbReference type="Proteomes" id="UP000001646"/>
    </source>
</evidence>
<evidence type="ECO:0000313" key="14">
    <source>
        <dbReference type="Ensembl" id="ENSACAP00000005671.3"/>
    </source>
</evidence>
<evidence type="ECO:0000256" key="4">
    <source>
        <dbReference type="ARBA" id="ARBA00011245"/>
    </source>
</evidence>
<evidence type="ECO:0000256" key="11">
    <source>
        <dbReference type="ARBA" id="ARBA00038960"/>
    </source>
</evidence>
<evidence type="ECO:0000256" key="9">
    <source>
        <dbReference type="ARBA" id="ARBA00022958"/>
    </source>
</evidence>
<dbReference type="STRING" id="28377.ENSACAP00000005671"/>
<dbReference type="GO" id="GO:0005524">
    <property type="term" value="F:ATP binding"/>
    <property type="evidence" value="ECO:0007669"/>
    <property type="project" value="UniProtKB-KW"/>
</dbReference>
<reference evidence="14" key="2">
    <citation type="submission" date="2025-08" db="UniProtKB">
        <authorList>
            <consortium name="Ensembl"/>
        </authorList>
    </citation>
    <scope>IDENTIFICATION</scope>
</reference>
<dbReference type="Bgee" id="ENSACAG00000005781">
    <property type="expression patterns" value="Expressed in forelimb bud and 13 other cell types or tissues"/>
</dbReference>
<dbReference type="PANTHER" id="PTHR46570:SF1">
    <property type="entry name" value="TUBULIN--TYROSINE LIGASE"/>
    <property type="match status" value="1"/>
</dbReference>
<dbReference type="EC" id="6.3.2.25" evidence="11"/>